<feature type="transmembrane region" description="Helical" evidence="7">
    <location>
        <begin position="31"/>
        <end position="49"/>
    </location>
</feature>
<dbReference type="Gene3D" id="1.20.1250.20">
    <property type="entry name" value="MFS general substrate transporter like domains"/>
    <property type="match status" value="1"/>
</dbReference>
<dbReference type="PANTHER" id="PTHR11654">
    <property type="entry name" value="OLIGOPEPTIDE TRANSPORTER-RELATED"/>
    <property type="match status" value="1"/>
</dbReference>
<accession>A0AAD7PMR0</accession>
<feature type="transmembrane region" description="Helical" evidence="7">
    <location>
        <begin position="326"/>
        <end position="346"/>
    </location>
</feature>
<evidence type="ECO:0000256" key="7">
    <source>
        <dbReference type="SAM" id="Phobius"/>
    </source>
</evidence>
<evidence type="ECO:0000256" key="5">
    <source>
        <dbReference type="ARBA" id="ARBA00023136"/>
    </source>
</evidence>
<organism evidence="8 9">
    <name type="scientific">Quillaja saponaria</name>
    <name type="common">Soap bark tree</name>
    <dbReference type="NCBI Taxonomy" id="32244"/>
    <lineage>
        <taxon>Eukaryota</taxon>
        <taxon>Viridiplantae</taxon>
        <taxon>Streptophyta</taxon>
        <taxon>Embryophyta</taxon>
        <taxon>Tracheophyta</taxon>
        <taxon>Spermatophyta</taxon>
        <taxon>Magnoliopsida</taxon>
        <taxon>eudicotyledons</taxon>
        <taxon>Gunneridae</taxon>
        <taxon>Pentapetalae</taxon>
        <taxon>rosids</taxon>
        <taxon>fabids</taxon>
        <taxon>Fabales</taxon>
        <taxon>Quillajaceae</taxon>
        <taxon>Quillaja</taxon>
    </lineage>
</organism>
<sequence>MKKNNNIWWYTAKLVGCVIAIFGLGSSSWKTTFKVATIVMGGCYVLFWMGCKCYNYEQPTGSPLGTIYRVFKAGYGRFSIKYPDSEEGYYWKNQRQYENYVYKNKRGQLQLLPYVPTLFRWLNKAAIISDAESKFPNRDRFLETSEMNGNICSVKEVREVMQLSRLLHLLLIFSAYSLVVAAENTFFVKQSSNLNTDIFDGRLEIGVSVMFPLKSLISTLAVFVFWWRDWTKQSITVWRIGAGMIAAVLCCITARQVELKRLHLIKKELTVSDKPDKPISMSILALIPQFVLLGLMEGLAKEGLANFFYNHVPESIRTFSEPFHELVSGIGKFFSIPFVLIFKSWFSDTINDSHLDKYYLVLATLSFVLLCIYVYYCIKYGYMDDYTEEENGEPNNPEKTSEQVDHQIDQEESADVICHEEASIGANQSGNQET</sequence>
<reference evidence="8" key="1">
    <citation type="journal article" date="2023" name="Science">
        <title>Elucidation of the pathway for biosynthesis of saponin adjuvants from the soapbark tree.</title>
        <authorList>
            <person name="Reed J."/>
            <person name="Orme A."/>
            <person name="El-Demerdash A."/>
            <person name="Owen C."/>
            <person name="Martin L.B.B."/>
            <person name="Misra R.C."/>
            <person name="Kikuchi S."/>
            <person name="Rejzek M."/>
            <person name="Martin A.C."/>
            <person name="Harkess A."/>
            <person name="Leebens-Mack J."/>
            <person name="Louveau T."/>
            <person name="Stephenson M.J."/>
            <person name="Osbourn A."/>
        </authorList>
    </citation>
    <scope>NUCLEOTIDE SEQUENCE</scope>
    <source>
        <strain evidence="8">S10</strain>
    </source>
</reference>
<dbReference type="KEGG" id="qsa:O6P43_016634"/>
<evidence type="ECO:0000256" key="6">
    <source>
        <dbReference type="SAM" id="MobiDB-lite"/>
    </source>
</evidence>
<dbReference type="EMBL" id="JARAOO010000007">
    <property type="protein sequence ID" value="KAJ7961273.1"/>
    <property type="molecule type" value="Genomic_DNA"/>
</dbReference>
<feature type="transmembrane region" description="Helical" evidence="7">
    <location>
        <begin position="277"/>
        <end position="296"/>
    </location>
</feature>
<dbReference type="SUPFAM" id="SSF103473">
    <property type="entry name" value="MFS general substrate transporter"/>
    <property type="match status" value="1"/>
</dbReference>
<feature type="transmembrane region" description="Helical" evidence="7">
    <location>
        <begin position="166"/>
        <end position="187"/>
    </location>
</feature>
<name>A0AAD7PMR0_QUISA</name>
<dbReference type="GO" id="GO:0016020">
    <property type="term" value="C:membrane"/>
    <property type="evidence" value="ECO:0007669"/>
    <property type="project" value="UniProtKB-SubCell"/>
</dbReference>
<evidence type="ECO:0000256" key="1">
    <source>
        <dbReference type="ARBA" id="ARBA00004141"/>
    </source>
</evidence>
<comment type="caution">
    <text evidence="8">The sequence shown here is derived from an EMBL/GenBank/DDBJ whole genome shotgun (WGS) entry which is preliminary data.</text>
</comment>
<comment type="similarity">
    <text evidence="2">Belongs to the major facilitator superfamily. Proton-dependent oligopeptide transporter (POT/PTR) (TC 2.A.17) family.</text>
</comment>
<evidence type="ECO:0000256" key="3">
    <source>
        <dbReference type="ARBA" id="ARBA00022692"/>
    </source>
</evidence>
<evidence type="ECO:0000313" key="8">
    <source>
        <dbReference type="EMBL" id="KAJ7961273.1"/>
    </source>
</evidence>
<gene>
    <name evidence="8" type="ORF">O6P43_016634</name>
</gene>
<proteinExistence type="inferred from homology"/>
<keyword evidence="3 7" id="KW-0812">Transmembrane</keyword>
<protein>
    <submittedName>
        <fullName evidence="8">Protein NRT1/ PTR FAMILY 5.7</fullName>
    </submittedName>
</protein>
<dbReference type="Proteomes" id="UP001163823">
    <property type="component" value="Chromosome 7"/>
</dbReference>
<comment type="subcellular location">
    <subcellularLocation>
        <location evidence="1">Membrane</location>
        <topology evidence="1">Multi-pass membrane protein</topology>
    </subcellularLocation>
</comment>
<feature type="region of interest" description="Disordered" evidence="6">
    <location>
        <begin position="388"/>
        <end position="410"/>
    </location>
</feature>
<dbReference type="GO" id="GO:0022857">
    <property type="term" value="F:transmembrane transporter activity"/>
    <property type="evidence" value="ECO:0007669"/>
    <property type="project" value="InterPro"/>
</dbReference>
<keyword evidence="5 7" id="KW-0472">Membrane</keyword>
<dbReference type="Pfam" id="PF00854">
    <property type="entry name" value="PTR2"/>
    <property type="match status" value="1"/>
</dbReference>
<keyword evidence="9" id="KW-1185">Reference proteome</keyword>
<keyword evidence="4 7" id="KW-1133">Transmembrane helix</keyword>
<dbReference type="InterPro" id="IPR036259">
    <property type="entry name" value="MFS_trans_sf"/>
</dbReference>
<evidence type="ECO:0000256" key="2">
    <source>
        <dbReference type="ARBA" id="ARBA00005982"/>
    </source>
</evidence>
<feature type="transmembrane region" description="Helical" evidence="7">
    <location>
        <begin position="358"/>
        <end position="378"/>
    </location>
</feature>
<evidence type="ECO:0000256" key="4">
    <source>
        <dbReference type="ARBA" id="ARBA00022989"/>
    </source>
</evidence>
<feature type="compositionally biased region" description="Basic and acidic residues" evidence="6">
    <location>
        <begin position="399"/>
        <end position="409"/>
    </location>
</feature>
<feature type="transmembrane region" description="Helical" evidence="7">
    <location>
        <begin position="7"/>
        <end position="25"/>
    </location>
</feature>
<dbReference type="InterPro" id="IPR000109">
    <property type="entry name" value="POT_fam"/>
</dbReference>
<feature type="transmembrane region" description="Helical" evidence="7">
    <location>
        <begin position="207"/>
        <end position="226"/>
    </location>
</feature>
<evidence type="ECO:0000313" key="9">
    <source>
        <dbReference type="Proteomes" id="UP001163823"/>
    </source>
</evidence>
<dbReference type="AlphaFoldDB" id="A0AAD7PMR0"/>
<feature type="transmembrane region" description="Helical" evidence="7">
    <location>
        <begin position="238"/>
        <end position="257"/>
    </location>
</feature>